<reference evidence="2 3" key="1">
    <citation type="submission" date="2024-08" db="EMBL/GenBank/DDBJ databases">
        <title>Genome sequence of Streptomyces aureus CACIA-1.46HGO.</title>
        <authorList>
            <person name="Evangelista-Martinez Z."/>
        </authorList>
    </citation>
    <scope>NUCLEOTIDE SEQUENCE [LARGE SCALE GENOMIC DNA]</scope>
    <source>
        <strain evidence="2 3">CACIA-1.46HGO</strain>
    </source>
</reference>
<proteinExistence type="predicted"/>
<dbReference type="Pfam" id="PF13186">
    <property type="entry name" value="SPASM"/>
    <property type="match status" value="1"/>
</dbReference>
<comment type="caution">
    <text evidence="2">The sequence shown here is derived from an EMBL/GenBank/DDBJ whole genome shotgun (WGS) entry which is preliminary data.</text>
</comment>
<protein>
    <submittedName>
        <fullName evidence="2">SPASM domain-containing protein</fullName>
    </submittedName>
</protein>
<organism evidence="2 3">
    <name type="scientific">Streptomyces aureus</name>
    <dbReference type="NCBI Taxonomy" id="193461"/>
    <lineage>
        <taxon>Bacteria</taxon>
        <taxon>Bacillati</taxon>
        <taxon>Actinomycetota</taxon>
        <taxon>Actinomycetes</taxon>
        <taxon>Kitasatosporales</taxon>
        <taxon>Streptomycetaceae</taxon>
        <taxon>Streptomyces</taxon>
    </lineage>
</organism>
<feature type="domain" description="4Fe4S-binding SPASM" evidence="1">
    <location>
        <begin position="51"/>
        <end position="104"/>
    </location>
</feature>
<dbReference type="InterPro" id="IPR058240">
    <property type="entry name" value="rSAM_sf"/>
</dbReference>
<dbReference type="RefSeq" id="WP_372567642.1">
    <property type="nucleotide sequence ID" value="NZ_JBGOSP010000084.1"/>
</dbReference>
<dbReference type="InterPro" id="IPR023885">
    <property type="entry name" value="4Fe4S-binding_SPASM_dom"/>
</dbReference>
<evidence type="ECO:0000313" key="3">
    <source>
        <dbReference type="Proteomes" id="UP001571476"/>
    </source>
</evidence>
<gene>
    <name evidence="2" type="ORF">ACEG43_48715</name>
</gene>
<keyword evidence="3" id="KW-1185">Reference proteome</keyword>
<dbReference type="EMBL" id="JBGOSP010000084">
    <property type="protein sequence ID" value="MFA3843864.1"/>
    <property type="molecule type" value="Genomic_DNA"/>
</dbReference>
<dbReference type="Gene3D" id="3.20.20.70">
    <property type="entry name" value="Aldolase class I"/>
    <property type="match status" value="1"/>
</dbReference>
<evidence type="ECO:0000313" key="2">
    <source>
        <dbReference type="EMBL" id="MFA3843864.1"/>
    </source>
</evidence>
<sequence>MNQDAESAERTVKFLTDLGVSGATRSSEVREFGRAKELLGQESSLSGLCGYCWSGKLAVAPDGKVFTCVMARDWPVGDVPSQSLGEILHGGELARIRREIHETVWLPATADKERCPQTCGPDLACPCDPLLCPKCCGPTRLR</sequence>
<name>A0ABV4SZK6_9ACTN</name>
<dbReference type="CDD" id="cd21109">
    <property type="entry name" value="SPASM"/>
    <property type="match status" value="1"/>
</dbReference>
<dbReference type="SUPFAM" id="SSF102114">
    <property type="entry name" value="Radical SAM enzymes"/>
    <property type="match status" value="1"/>
</dbReference>
<dbReference type="Proteomes" id="UP001571476">
    <property type="component" value="Unassembled WGS sequence"/>
</dbReference>
<dbReference type="InterPro" id="IPR013785">
    <property type="entry name" value="Aldolase_TIM"/>
</dbReference>
<evidence type="ECO:0000259" key="1">
    <source>
        <dbReference type="Pfam" id="PF13186"/>
    </source>
</evidence>
<accession>A0ABV4SZK6</accession>